<reference evidence="1 2" key="1">
    <citation type="submission" date="2019-02" db="EMBL/GenBank/DDBJ databases">
        <title>Investigation of anaerobic lignin degradation for improved lignocellulosic biofuels.</title>
        <authorList>
            <person name="Deangelis K."/>
        </authorList>
    </citation>
    <scope>NUCLEOTIDE SEQUENCE [LARGE SCALE GENOMIC DNA]</scope>
    <source>
        <strain evidence="1 2">159R</strain>
    </source>
</reference>
<dbReference type="NCBIfam" id="NF041471">
    <property type="entry name" value="phage_reg_YmfL"/>
    <property type="match status" value="1"/>
</dbReference>
<keyword evidence="2" id="KW-1185">Reference proteome</keyword>
<dbReference type="EMBL" id="SJOI01000001">
    <property type="protein sequence ID" value="TCL06862.1"/>
    <property type="molecule type" value="Genomic_DNA"/>
</dbReference>
<gene>
    <name evidence="1" type="ORF">EZJ58_5159</name>
</gene>
<dbReference type="GO" id="GO:0003677">
    <property type="term" value="F:DNA binding"/>
    <property type="evidence" value="ECO:0007669"/>
    <property type="project" value="InterPro"/>
</dbReference>
<organism evidence="1 2">
    <name type="scientific">Sodalis ligni</name>
    <dbReference type="NCBI Taxonomy" id="2697027"/>
    <lineage>
        <taxon>Bacteria</taxon>
        <taxon>Pseudomonadati</taxon>
        <taxon>Pseudomonadota</taxon>
        <taxon>Gammaproteobacteria</taxon>
        <taxon>Enterobacterales</taxon>
        <taxon>Bruguierivoracaceae</taxon>
        <taxon>Sodalis</taxon>
    </lineage>
</organism>
<dbReference type="AlphaFoldDB" id="A0A4R1NH06"/>
<proteinExistence type="predicted"/>
<dbReference type="Proteomes" id="UP000294555">
    <property type="component" value="Unassembled WGS sequence"/>
</dbReference>
<accession>A0A4R1NH06</accession>
<evidence type="ECO:0000313" key="2">
    <source>
        <dbReference type="Proteomes" id="UP000294555"/>
    </source>
</evidence>
<evidence type="ECO:0000313" key="1">
    <source>
        <dbReference type="EMBL" id="TCL06862.1"/>
    </source>
</evidence>
<sequence>MGVLKRAINKAKDWIAEKQPDWYVRAVRKTISELPGGYEEAPTWLGNKITNDSLFNRLRTNGDQLFPLGWAIVLQKAGGSHHVADAVARASGGVFVPLPDVEKVDNADINQRLLEAIEQITSYSQQIREAVEDGIIEPHERAIIDDELYRVIAKLQEHLTLVYLVFCPAEKVDAPGLQPRASASANRGDN</sequence>
<dbReference type="InterPro" id="IPR048188">
    <property type="entry name" value="YmfL-like"/>
</dbReference>
<dbReference type="Pfam" id="PF06892">
    <property type="entry name" value="Phage_CP76"/>
    <property type="match status" value="1"/>
</dbReference>
<comment type="caution">
    <text evidence="1">The sequence shown here is derived from an EMBL/GenBank/DDBJ whole genome shotgun (WGS) entry which is preliminary data.</text>
</comment>
<dbReference type="InterPro" id="IPR009679">
    <property type="entry name" value="Phage_186_CII-like"/>
</dbReference>
<name>A0A4R1NH06_9GAMM</name>
<evidence type="ECO:0008006" key="3">
    <source>
        <dbReference type="Google" id="ProtNLM"/>
    </source>
</evidence>
<protein>
    <recommendedName>
        <fullName evidence="3">DNA-binding protein</fullName>
    </recommendedName>
</protein>